<sequence>MRLPWVLATSPESLGLLGRTVDNTGVREVLEKRRPPISAPYISAKNRLVVFISQPIFADNGTHQGYIGGSIHLQHGNILHTLLGEHFH</sequence>
<evidence type="ECO:0000313" key="1">
    <source>
        <dbReference type="EMBL" id="MFC0709630.1"/>
    </source>
</evidence>
<keyword evidence="2" id="KW-1185">Reference proteome</keyword>
<comment type="caution">
    <text evidence="1">The sequence shown here is derived from an EMBL/GenBank/DDBJ whole genome shotgun (WGS) entry which is preliminary data.</text>
</comment>
<dbReference type="Gene3D" id="3.30.450.20">
    <property type="entry name" value="PAS domain"/>
    <property type="match status" value="1"/>
</dbReference>
<evidence type="ECO:0000313" key="2">
    <source>
        <dbReference type="Proteomes" id="UP001589891"/>
    </source>
</evidence>
<dbReference type="CDD" id="cd18773">
    <property type="entry name" value="PDC1_HK_sensor"/>
    <property type="match status" value="1"/>
</dbReference>
<dbReference type="Proteomes" id="UP001589891">
    <property type="component" value="Unassembled WGS sequence"/>
</dbReference>
<organism evidence="1 2">
    <name type="scientific">Azorhizophilus paspali</name>
    <name type="common">Azotobacter paspali</name>
    <dbReference type="NCBI Taxonomy" id="69963"/>
    <lineage>
        <taxon>Bacteria</taxon>
        <taxon>Pseudomonadati</taxon>
        <taxon>Pseudomonadota</taxon>
        <taxon>Gammaproteobacteria</taxon>
        <taxon>Pseudomonadales</taxon>
        <taxon>Pseudomonadaceae</taxon>
        <taxon>Azorhizophilus</taxon>
    </lineage>
</organism>
<gene>
    <name evidence="1" type="ORF">ACFFGX_08510</name>
</gene>
<name>A0ABV6SMU8_AZOPA</name>
<accession>A0ABV6SMU8</accession>
<reference evidence="1 2" key="1">
    <citation type="submission" date="2024-09" db="EMBL/GenBank/DDBJ databases">
        <authorList>
            <person name="Sun Q."/>
            <person name="Mori K."/>
        </authorList>
    </citation>
    <scope>NUCLEOTIDE SEQUENCE [LARGE SCALE GENOMIC DNA]</scope>
    <source>
        <strain evidence="1 2">NCAIM B.01794</strain>
    </source>
</reference>
<dbReference type="RefSeq" id="WP_376944822.1">
    <property type="nucleotide sequence ID" value="NZ_CP171449.1"/>
</dbReference>
<proteinExistence type="predicted"/>
<protein>
    <submittedName>
        <fullName evidence="1">PDC sensor domain-containing protein</fullName>
    </submittedName>
</protein>
<dbReference type="EMBL" id="JBHLSS010000047">
    <property type="protein sequence ID" value="MFC0709630.1"/>
    <property type="molecule type" value="Genomic_DNA"/>
</dbReference>